<reference evidence="1 2" key="1">
    <citation type="journal article" date="2023" name="G3 (Bethesda)">
        <title>A chromosome-length genome assembly and annotation of blackberry (Rubus argutus, cv. 'Hillquist').</title>
        <authorList>
            <person name="Bruna T."/>
            <person name="Aryal R."/>
            <person name="Dudchenko O."/>
            <person name="Sargent D.J."/>
            <person name="Mead D."/>
            <person name="Buti M."/>
            <person name="Cavallini A."/>
            <person name="Hytonen T."/>
            <person name="Andres J."/>
            <person name="Pham M."/>
            <person name="Weisz D."/>
            <person name="Mascagni F."/>
            <person name="Usai G."/>
            <person name="Natali L."/>
            <person name="Bassil N."/>
            <person name="Fernandez G.E."/>
            <person name="Lomsadze A."/>
            <person name="Armour M."/>
            <person name="Olukolu B."/>
            <person name="Poorten T."/>
            <person name="Britton C."/>
            <person name="Davik J."/>
            <person name="Ashrafi H."/>
            <person name="Aiden E.L."/>
            <person name="Borodovsky M."/>
            <person name="Worthington M."/>
        </authorList>
    </citation>
    <scope>NUCLEOTIDE SEQUENCE [LARGE SCALE GENOMIC DNA]</scope>
    <source>
        <strain evidence="1">PI 553951</strain>
    </source>
</reference>
<dbReference type="Proteomes" id="UP001457282">
    <property type="component" value="Unassembled WGS sequence"/>
</dbReference>
<protein>
    <submittedName>
        <fullName evidence="1">Uncharacterized protein</fullName>
    </submittedName>
</protein>
<accession>A0AAW1Y7E1</accession>
<gene>
    <name evidence="1" type="ORF">M0R45_010313</name>
</gene>
<evidence type="ECO:0000313" key="2">
    <source>
        <dbReference type="Proteomes" id="UP001457282"/>
    </source>
</evidence>
<organism evidence="1 2">
    <name type="scientific">Rubus argutus</name>
    <name type="common">Southern blackberry</name>
    <dbReference type="NCBI Taxonomy" id="59490"/>
    <lineage>
        <taxon>Eukaryota</taxon>
        <taxon>Viridiplantae</taxon>
        <taxon>Streptophyta</taxon>
        <taxon>Embryophyta</taxon>
        <taxon>Tracheophyta</taxon>
        <taxon>Spermatophyta</taxon>
        <taxon>Magnoliopsida</taxon>
        <taxon>eudicotyledons</taxon>
        <taxon>Gunneridae</taxon>
        <taxon>Pentapetalae</taxon>
        <taxon>rosids</taxon>
        <taxon>fabids</taxon>
        <taxon>Rosales</taxon>
        <taxon>Rosaceae</taxon>
        <taxon>Rosoideae</taxon>
        <taxon>Rosoideae incertae sedis</taxon>
        <taxon>Rubus</taxon>
    </lineage>
</organism>
<sequence length="103" mass="11553">MPSLNYLQFQNIPKLKTLPDFLRKTPLQHLVIKYDCPHLKGIVKQRSGEEWAKISHVPNIQQVGRCLPIAGSSVTLAPFPGFVDNRSAPQASNHAKPVRPMPF</sequence>
<keyword evidence="2" id="KW-1185">Reference proteome</keyword>
<comment type="caution">
    <text evidence="1">The sequence shown here is derived from an EMBL/GenBank/DDBJ whole genome shotgun (WGS) entry which is preliminary data.</text>
</comment>
<name>A0AAW1Y7E1_RUBAR</name>
<dbReference type="EMBL" id="JBEDUW010000002">
    <property type="protein sequence ID" value="KAK9944763.1"/>
    <property type="molecule type" value="Genomic_DNA"/>
</dbReference>
<dbReference type="AlphaFoldDB" id="A0AAW1Y7E1"/>
<proteinExistence type="predicted"/>
<evidence type="ECO:0000313" key="1">
    <source>
        <dbReference type="EMBL" id="KAK9944763.1"/>
    </source>
</evidence>